<protein>
    <submittedName>
        <fullName evidence="1">Uncharacterized protein</fullName>
    </submittedName>
</protein>
<dbReference type="AlphaFoldDB" id="A0A8J3YW66"/>
<organism evidence="1 2">
    <name type="scientific">Virgisporangium aliadipatigenens</name>
    <dbReference type="NCBI Taxonomy" id="741659"/>
    <lineage>
        <taxon>Bacteria</taxon>
        <taxon>Bacillati</taxon>
        <taxon>Actinomycetota</taxon>
        <taxon>Actinomycetes</taxon>
        <taxon>Micromonosporales</taxon>
        <taxon>Micromonosporaceae</taxon>
        <taxon>Virgisporangium</taxon>
    </lineage>
</organism>
<gene>
    <name evidence="1" type="ORF">Val02_85490</name>
</gene>
<keyword evidence="2" id="KW-1185">Reference proteome</keyword>
<name>A0A8J3YW66_9ACTN</name>
<dbReference type="Proteomes" id="UP000619260">
    <property type="component" value="Unassembled WGS sequence"/>
</dbReference>
<evidence type="ECO:0000313" key="1">
    <source>
        <dbReference type="EMBL" id="GIJ51663.1"/>
    </source>
</evidence>
<dbReference type="EMBL" id="BOPF01000052">
    <property type="protein sequence ID" value="GIJ51663.1"/>
    <property type="molecule type" value="Genomic_DNA"/>
</dbReference>
<evidence type="ECO:0000313" key="2">
    <source>
        <dbReference type="Proteomes" id="UP000619260"/>
    </source>
</evidence>
<sequence>MVRFVSGFEGEAGVGGEPVEEVDAVLDALEPVLDDRLEVVDAGDGEVPMLPLSCDQTPSVGFQVRGVGGEWDDLQPVWRRSSAASRR</sequence>
<proteinExistence type="predicted"/>
<accession>A0A8J3YW66</accession>
<reference evidence="1" key="1">
    <citation type="submission" date="2021-01" db="EMBL/GenBank/DDBJ databases">
        <title>Whole genome shotgun sequence of Virgisporangium aliadipatigenens NBRC 105644.</title>
        <authorList>
            <person name="Komaki H."/>
            <person name="Tamura T."/>
        </authorList>
    </citation>
    <scope>NUCLEOTIDE SEQUENCE</scope>
    <source>
        <strain evidence="1">NBRC 105644</strain>
    </source>
</reference>
<comment type="caution">
    <text evidence="1">The sequence shown here is derived from an EMBL/GenBank/DDBJ whole genome shotgun (WGS) entry which is preliminary data.</text>
</comment>